<dbReference type="EMBL" id="KB445555">
    <property type="protein sequence ID" value="EMC96834.1"/>
    <property type="molecule type" value="Genomic_DNA"/>
</dbReference>
<dbReference type="OrthoDB" id="747253at2759"/>
<feature type="domain" description="Pentatricopeptide repeat-containing protein-mitochondrial" evidence="5">
    <location>
        <begin position="178"/>
        <end position="312"/>
    </location>
</feature>
<dbReference type="Gene3D" id="1.25.40.10">
    <property type="entry name" value="Tetratricopeptide repeat domain"/>
    <property type="match status" value="2"/>
</dbReference>
<evidence type="ECO:0000256" key="2">
    <source>
        <dbReference type="ARBA" id="ARBA00022737"/>
    </source>
</evidence>
<accession>M2NCC3</accession>
<comment type="function">
    <text evidence="3">Regulates mitochondrial small subunit maturation by controlling 15S rRNA 5'-end processing. Localizes to the 5' precursor of the 15S rRNA in a position that is subsequently occupied by mS47 in the mature yeast mtSSU. Uses structure and sequence-specific RNA recognition, binding to a single-stranded region of the precursor and specifically recognizing bases -6 to -1. The exchange of Ccm1 for mS47 is coupled to the irreversible removal of precursor rRNA that is accompanied by conformational changes of the mitoribosomal proteins uS5m and mS26. These conformational changes signal completion of 5'-end rRNA processing through protection of the mature 5'-end of the 15S rRNA and stabilization of mS47. The removal of the 5' precursor together with the dissociation of Ccm1 may be catalyzed by the 5'-3' exoribonuclease Pet127. Involved in the specific removal of group I introns in mitochondrial encoded transcripts.</text>
</comment>
<evidence type="ECO:0000313" key="6">
    <source>
        <dbReference type="EMBL" id="EMC96834.1"/>
    </source>
</evidence>
<keyword evidence="2" id="KW-0677">Repeat</keyword>
<sequence>LYSALILSNVDASEGAAWRVTEYLEEMREAGLQPDVGICHAALKVLSVHPDHLLRADVLEYMRARWLSLSEEGAHDVAAGLLRESLFEQAMQRIDGMQRSGIHVQPWLLDMTVHVLCMAGEIEEAYRVMRQRHEAGEPVLSKNVWYALLDAGSSYRHAASTALVWNTQVNSGYINPSSGICLNVLTTASRAGDAILATDVFTHLSKRGTAFTTIHYQLLIDCYLAASPPDLTRALSILSIMELEKGASPTPDVTRSLYVYLRENPELVKEAFKILRDLHEQGRKIPIAALNLLIECYAQQHNLTESLNVYKLIHTFLPAEGGGTRKTLANVDTFNLLLRSCRLADPPDENLASFLVSELLALRIRPTALTYDRLILVFVQAG</sequence>
<protein>
    <recommendedName>
        <fullName evidence="5">Pentatricopeptide repeat-containing protein-mitochondrial domain-containing protein</fullName>
    </recommendedName>
</protein>
<dbReference type="OMA" id="IMPLEKM"/>
<evidence type="ECO:0000256" key="3">
    <source>
        <dbReference type="ARBA" id="ARBA00044493"/>
    </source>
</evidence>
<evidence type="ECO:0000259" key="5">
    <source>
        <dbReference type="Pfam" id="PF23276"/>
    </source>
</evidence>
<dbReference type="KEGG" id="bcom:BAUCODRAFT_47033"/>
<dbReference type="GeneID" id="19114657"/>
<reference evidence="6 7" key="1">
    <citation type="journal article" date="2012" name="PLoS Pathog.">
        <title>Diverse lifestyles and strategies of plant pathogenesis encoded in the genomes of eighteen Dothideomycetes fungi.</title>
        <authorList>
            <person name="Ohm R.A."/>
            <person name="Feau N."/>
            <person name="Henrissat B."/>
            <person name="Schoch C.L."/>
            <person name="Horwitz B.A."/>
            <person name="Barry K.W."/>
            <person name="Condon B.J."/>
            <person name="Copeland A.C."/>
            <person name="Dhillon B."/>
            <person name="Glaser F."/>
            <person name="Hesse C.N."/>
            <person name="Kosti I."/>
            <person name="LaButti K."/>
            <person name="Lindquist E.A."/>
            <person name="Lucas S."/>
            <person name="Salamov A.A."/>
            <person name="Bradshaw R.E."/>
            <person name="Ciuffetti L."/>
            <person name="Hamelin R.C."/>
            <person name="Kema G.H.J."/>
            <person name="Lawrence C."/>
            <person name="Scott J.A."/>
            <person name="Spatafora J.W."/>
            <person name="Turgeon B.G."/>
            <person name="de Wit P.J.G.M."/>
            <person name="Zhong S."/>
            <person name="Goodwin S.B."/>
            <person name="Grigoriev I.V."/>
        </authorList>
    </citation>
    <scope>NUCLEOTIDE SEQUENCE [LARGE SCALE GENOMIC DNA]</scope>
    <source>
        <strain evidence="6 7">UAMH 10762</strain>
    </source>
</reference>
<keyword evidence="7" id="KW-1185">Reference proteome</keyword>
<gene>
    <name evidence="6" type="ORF">BAUCODRAFT_47033</name>
</gene>
<comment type="subunit">
    <text evidence="4">Binds to mitochondrial small subunit 15S rRNA.</text>
</comment>
<dbReference type="PANTHER" id="PTHR47936">
    <property type="entry name" value="PPR_LONG DOMAIN-CONTAINING PROTEIN"/>
    <property type="match status" value="1"/>
</dbReference>
<evidence type="ECO:0000313" key="7">
    <source>
        <dbReference type="Proteomes" id="UP000011761"/>
    </source>
</evidence>
<organism evidence="6 7">
    <name type="scientific">Baudoinia panamericana (strain UAMH 10762)</name>
    <name type="common">Angels' share fungus</name>
    <name type="synonym">Baudoinia compniacensis (strain UAMH 10762)</name>
    <dbReference type="NCBI Taxonomy" id="717646"/>
    <lineage>
        <taxon>Eukaryota</taxon>
        <taxon>Fungi</taxon>
        <taxon>Dikarya</taxon>
        <taxon>Ascomycota</taxon>
        <taxon>Pezizomycotina</taxon>
        <taxon>Dothideomycetes</taxon>
        <taxon>Dothideomycetidae</taxon>
        <taxon>Mycosphaerellales</taxon>
        <taxon>Teratosphaeriaceae</taxon>
        <taxon>Baudoinia</taxon>
    </lineage>
</organism>
<proteinExistence type="inferred from homology"/>
<dbReference type="Pfam" id="PF23276">
    <property type="entry name" value="TPR_24"/>
    <property type="match status" value="1"/>
</dbReference>
<dbReference type="InterPro" id="IPR057027">
    <property type="entry name" value="TPR_mt"/>
</dbReference>
<dbReference type="eggNOG" id="KOG4197">
    <property type="taxonomic scope" value="Eukaryota"/>
</dbReference>
<feature type="non-terminal residue" evidence="6">
    <location>
        <position position="382"/>
    </location>
</feature>
<dbReference type="PANTHER" id="PTHR47936:SF1">
    <property type="entry name" value="PENTATRICOPEPTIDE REPEAT-CONTAINING PROTEIN GUN1, CHLOROPLASTIC"/>
    <property type="match status" value="1"/>
</dbReference>
<dbReference type="HOGENOM" id="CLU_008514_1_0_1"/>
<feature type="non-terminal residue" evidence="6">
    <location>
        <position position="1"/>
    </location>
</feature>
<dbReference type="InterPro" id="IPR011990">
    <property type="entry name" value="TPR-like_helical_dom_sf"/>
</dbReference>
<dbReference type="Proteomes" id="UP000011761">
    <property type="component" value="Unassembled WGS sequence"/>
</dbReference>
<dbReference type="AlphaFoldDB" id="M2NCC3"/>
<dbReference type="GO" id="GO:0031930">
    <property type="term" value="P:mitochondria-nucleus signaling pathway"/>
    <property type="evidence" value="ECO:0007669"/>
    <property type="project" value="TreeGrafter"/>
</dbReference>
<dbReference type="STRING" id="717646.M2NCC3"/>
<dbReference type="RefSeq" id="XP_007676209.1">
    <property type="nucleotide sequence ID" value="XM_007678019.1"/>
</dbReference>
<name>M2NCC3_BAUPA</name>
<evidence type="ECO:0000256" key="1">
    <source>
        <dbReference type="ARBA" id="ARBA00006192"/>
    </source>
</evidence>
<evidence type="ECO:0000256" key="4">
    <source>
        <dbReference type="ARBA" id="ARBA00044511"/>
    </source>
</evidence>
<comment type="similarity">
    <text evidence="1">Belongs to the CCM1 family.</text>
</comment>